<proteinExistence type="predicted"/>
<dbReference type="Proteomes" id="UP000373149">
    <property type="component" value="Unassembled WGS sequence"/>
</dbReference>
<evidence type="ECO:0000256" key="1">
    <source>
        <dbReference type="SAM" id="MobiDB-lite"/>
    </source>
</evidence>
<accession>A0A5N8WN05</accession>
<dbReference type="EMBL" id="VMNX01000023">
    <property type="protein sequence ID" value="MPY48820.1"/>
    <property type="molecule type" value="Genomic_DNA"/>
</dbReference>
<dbReference type="InterPro" id="IPR005501">
    <property type="entry name" value="LamB/YcsF/PxpA-like"/>
</dbReference>
<comment type="caution">
    <text evidence="2">The sequence shown here is derived from an EMBL/GenBank/DDBJ whole genome shotgun (WGS) entry which is preliminary data.</text>
</comment>
<protein>
    <submittedName>
        <fullName evidence="2">Uncharacterized protein</fullName>
    </submittedName>
</protein>
<dbReference type="Gene3D" id="3.20.20.370">
    <property type="entry name" value="Glycoside hydrolase/deacetylase"/>
    <property type="match status" value="1"/>
</dbReference>
<dbReference type="RefSeq" id="WP_152861038.1">
    <property type="nucleotide sequence ID" value="NZ_VMNX01000023.1"/>
</dbReference>
<keyword evidence="3" id="KW-1185">Reference proteome</keyword>
<name>A0A5N8WN05_9ACTN</name>
<dbReference type="SUPFAM" id="SSF88713">
    <property type="entry name" value="Glycoside hydrolase/deacetylase"/>
    <property type="match status" value="1"/>
</dbReference>
<reference evidence="2 3" key="1">
    <citation type="submission" date="2019-09" db="EMBL/GenBank/DDBJ databases">
        <authorList>
            <person name="Duangmal K."/>
            <person name="Teo W.F.A."/>
            <person name="Lipun K."/>
        </authorList>
    </citation>
    <scope>NUCLEOTIDE SEQUENCE [LARGE SCALE GENOMIC DNA]</scope>
    <source>
        <strain evidence="2 3">K1PN6</strain>
    </source>
</reference>
<dbReference type="InterPro" id="IPR011330">
    <property type="entry name" value="Glyco_hydro/deAcase_b/a-brl"/>
</dbReference>
<dbReference type="GO" id="GO:0005975">
    <property type="term" value="P:carbohydrate metabolic process"/>
    <property type="evidence" value="ECO:0007669"/>
    <property type="project" value="InterPro"/>
</dbReference>
<evidence type="ECO:0000313" key="3">
    <source>
        <dbReference type="Proteomes" id="UP000373149"/>
    </source>
</evidence>
<dbReference type="Pfam" id="PF03746">
    <property type="entry name" value="LamB_YcsF"/>
    <property type="match status" value="1"/>
</dbReference>
<evidence type="ECO:0000313" key="2">
    <source>
        <dbReference type="EMBL" id="MPY48820.1"/>
    </source>
</evidence>
<organism evidence="2 3">
    <name type="scientific">Streptomyces acidicola</name>
    <dbReference type="NCBI Taxonomy" id="2596892"/>
    <lineage>
        <taxon>Bacteria</taxon>
        <taxon>Bacillati</taxon>
        <taxon>Actinomycetota</taxon>
        <taxon>Actinomycetes</taxon>
        <taxon>Kitasatosporales</taxon>
        <taxon>Streptomycetaceae</taxon>
        <taxon>Streptomyces</taxon>
    </lineage>
</organism>
<dbReference type="AlphaFoldDB" id="A0A5N8WN05"/>
<feature type="region of interest" description="Disordered" evidence="1">
    <location>
        <begin position="1"/>
        <end position="20"/>
    </location>
</feature>
<sequence>MGARPEAVTDPGPRTDERFGGTAPLVLVTSSNIAHGYHVGDPRIMDRTVAAHAERGIEQGAHPVTLVTAAFLHGIESLAVR</sequence>
<gene>
    <name evidence="2" type="ORF">FPZ41_09670</name>
</gene>